<dbReference type="PANTHER" id="PTHR13245:SF14">
    <property type="entry name" value="RRP15-LIKE PROTEIN"/>
    <property type="match status" value="1"/>
</dbReference>
<name>A0A383UMG8_BLUHO</name>
<evidence type="ECO:0000256" key="1">
    <source>
        <dbReference type="ARBA" id="ARBA00007462"/>
    </source>
</evidence>
<sequence length="283" mass="31072">MAEIISKKRKSLDGSHVKSIRSSKKIRTHQHYKSSSDDEDQDLGFKPVSLQDSDDETSPESVSEVDTNDHTLDLRKLEESDGEEVTDGSNSDSESDGSARSLKSNPNLIKKNKSHDPNVFANSMSRILDAKLSSSKRSDPVLARSFKALEASKEITDAALDKKVRNKLRAAKREALDKGRVKDILGTSQPNDVTDDGIEGPAWQETAEMEVRLRKTAQRGVVKLFNAVRAAQVKAEEAAKEARASGLVGQGNREDKVNEMSKRGFLDLIARGGEKESLKSRPG</sequence>
<organism evidence="3 4">
    <name type="scientific">Blumeria hordei</name>
    <name type="common">Barley powdery mildew</name>
    <name type="synonym">Blumeria graminis f. sp. hordei</name>
    <dbReference type="NCBI Taxonomy" id="2867405"/>
    <lineage>
        <taxon>Eukaryota</taxon>
        <taxon>Fungi</taxon>
        <taxon>Dikarya</taxon>
        <taxon>Ascomycota</taxon>
        <taxon>Pezizomycotina</taxon>
        <taxon>Leotiomycetes</taxon>
        <taxon>Erysiphales</taxon>
        <taxon>Erysiphaceae</taxon>
        <taxon>Blumeria</taxon>
    </lineage>
</organism>
<evidence type="ECO:0000256" key="2">
    <source>
        <dbReference type="SAM" id="MobiDB-lite"/>
    </source>
</evidence>
<dbReference type="GO" id="GO:0000460">
    <property type="term" value="P:maturation of 5.8S rRNA"/>
    <property type="evidence" value="ECO:0007669"/>
    <property type="project" value="TreeGrafter"/>
</dbReference>
<dbReference type="InterPro" id="IPR012459">
    <property type="entry name" value="Rrp15"/>
</dbReference>
<dbReference type="PANTHER" id="PTHR13245">
    <property type="entry name" value="RRP15-LIKE PROTEIN"/>
    <property type="match status" value="1"/>
</dbReference>
<feature type="compositionally biased region" description="Basic and acidic residues" evidence="2">
    <location>
        <begin position="67"/>
        <end position="79"/>
    </location>
</feature>
<gene>
    <name evidence="3" type="ORF">BLGHR1_12269</name>
</gene>
<feature type="region of interest" description="Disordered" evidence="2">
    <location>
        <begin position="1"/>
        <end position="119"/>
    </location>
</feature>
<dbReference type="EMBL" id="UNSH01000036">
    <property type="protein sequence ID" value="SZF01501.1"/>
    <property type="molecule type" value="Genomic_DNA"/>
</dbReference>
<accession>A0A383UMG8</accession>
<evidence type="ECO:0000313" key="4">
    <source>
        <dbReference type="Proteomes" id="UP000275772"/>
    </source>
</evidence>
<dbReference type="GO" id="GO:0000470">
    <property type="term" value="P:maturation of LSU-rRNA"/>
    <property type="evidence" value="ECO:0007669"/>
    <property type="project" value="TreeGrafter"/>
</dbReference>
<feature type="compositionally biased region" description="Low complexity" evidence="2">
    <location>
        <begin position="87"/>
        <end position="101"/>
    </location>
</feature>
<comment type="similarity">
    <text evidence="1">Belongs to the RRP15 family.</text>
</comment>
<dbReference type="Proteomes" id="UP000275772">
    <property type="component" value="Unassembled WGS sequence"/>
</dbReference>
<evidence type="ECO:0008006" key="5">
    <source>
        <dbReference type="Google" id="ProtNLM"/>
    </source>
</evidence>
<dbReference type="AlphaFoldDB" id="A0A383UMG8"/>
<protein>
    <recommendedName>
        <fullName evidence="5">RRP15-like protein</fullName>
    </recommendedName>
</protein>
<dbReference type="VEuPathDB" id="FungiDB:BLGHR1_12269"/>
<reference evidence="3 4" key="1">
    <citation type="submission" date="2017-11" db="EMBL/GenBank/DDBJ databases">
        <authorList>
            <person name="Kracher B."/>
        </authorList>
    </citation>
    <scope>NUCLEOTIDE SEQUENCE [LARGE SCALE GENOMIC DNA]</scope>
    <source>
        <strain evidence="3 4">RACE1</strain>
    </source>
</reference>
<dbReference type="GO" id="GO:0030687">
    <property type="term" value="C:preribosome, large subunit precursor"/>
    <property type="evidence" value="ECO:0007669"/>
    <property type="project" value="TreeGrafter"/>
</dbReference>
<evidence type="ECO:0000313" key="3">
    <source>
        <dbReference type="EMBL" id="SZF01501.1"/>
    </source>
</evidence>
<proteinExistence type="inferred from homology"/>
<dbReference type="Pfam" id="PF07890">
    <property type="entry name" value="Rrp15p"/>
    <property type="match status" value="1"/>
</dbReference>
<feature type="compositionally biased region" description="Basic residues" evidence="2">
    <location>
        <begin position="18"/>
        <end position="32"/>
    </location>
</feature>